<feature type="compositionally biased region" description="Low complexity" evidence="4">
    <location>
        <begin position="307"/>
        <end position="333"/>
    </location>
</feature>
<dbReference type="PANTHER" id="PTHR15107">
    <property type="entry name" value="RETINOBLASTOMA BINDING PROTEIN 8"/>
    <property type="match status" value="1"/>
</dbReference>
<keyword evidence="2" id="KW-0227">DNA damage</keyword>
<sequence length="501" mass="52590">MSGNLKRKRAGGHDGGAGAPISVCPTHSTTSTQPGSGGGAGGDAGQPLASPETNTFLIRTHLEQSLSELYASTSRIEALLHLLPPCPQASSSRSALAELHAPAQPAQPSHPCSSLAAKPPAVAAAQPPSQCCECSAALQTELTSLRTQVARHARERDAWKAFKAWWLDSLAKRERRRSRHRRRDGHDTEGGSGDGELARIVGKLDAQTKRVWVDAGVLAEHWEGCARETQTEHQVQEEQSELTLPVHPASKVTASGSNGGRGMQKGVADSDVDAPPAACDPADASSAPSESGPPPSSQRHKFEAVDRAGAAGAARKTGLAPTMAAANPAASTSRGAQTHASKRDAHPTGDVLEAPQDHEQRHPPTTLASRTTTAAAAAPAASPYIDTTPIRNRLTRRTLHASDCPDCTLFYTHLDCAATAAGSTSTSTSPHQQQQQQQQHGGAVRGGAGGWREGDVSRQACSRHRTTFARAPTPDGYWNIAFPSTQEADAINAGARSRRSR</sequence>
<keyword evidence="7" id="KW-1185">Reference proteome</keyword>
<evidence type="ECO:0000256" key="2">
    <source>
        <dbReference type="ARBA" id="ARBA00022763"/>
    </source>
</evidence>
<feature type="compositionally biased region" description="Low complexity" evidence="4">
    <location>
        <begin position="273"/>
        <end position="290"/>
    </location>
</feature>
<dbReference type="AlphaFoldDB" id="A0A4U7KYA3"/>
<dbReference type="GO" id="GO:0010792">
    <property type="term" value="P:DNA double-strand break processing involved in repair via single-strand annealing"/>
    <property type="evidence" value="ECO:0007669"/>
    <property type="project" value="TreeGrafter"/>
</dbReference>
<dbReference type="KEGG" id="sgra:EX895_001847"/>
<evidence type="ECO:0000256" key="4">
    <source>
        <dbReference type="SAM" id="MobiDB-lite"/>
    </source>
</evidence>
<evidence type="ECO:0000313" key="7">
    <source>
        <dbReference type="Proteomes" id="UP000306050"/>
    </source>
</evidence>
<dbReference type="InterPro" id="IPR033316">
    <property type="entry name" value="RBBP8-like"/>
</dbReference>
<dbReference type="InterPro" id="IPR013882">
    <property type="entry name" value="Ctp1_C"/>
</dbReference>
<dbReference type="OrthoDB" id="5801062at2759"/>
<feature type="domain" description="DNA endonuclease activator Ctp1 C-terminal" evidence="5">
    <location>
        <begin position="390"/>
        <end position="487"/>
    </location>
</feature>
<organism evidence="6 7">
    <name type="scientific">Sporisorium graminicola</name>
    <dbReference type="NCBI Taxonomy" id="280036"/>
    <lineage>
        <taxon>Eukaryota</taxon>
        <taxon>Fungi</taxon>
        <taxon>Dikarya</taxon>
        <taxon>Basidiomycota</taxon>
        <taxon>Ustilaginomycotina</taxon>
        <taxon>Ustilaginomycetes</taxon>
        <taxon>Ustilaginales</taxon>
        <taxon>Ustilaginaceae</taxon>
        <taxon>Sporisorium</taxon>
    </lineage>
</organism>
<feature type="compositionally biased region" description="Gly residues" evidence="4">
    <location>
        <begin position="35"/>
        <end position="44"/>
    </location>
</feature>
<dbReference type="Proteomes" id="UP000306050">
    <property type="component" value="Chromosome SGRAM_12"/>
</dbReference>
<dbReference type="GeneID" id="40724742"/>
<feature type="compositionally biased region" description="Basic residues" evidence="4">
    <location>
        <begin position="1"/>
        <end position="10"/>
    </location>
</feature>
<proteinExistence type="predicted"/>
<accession>A0A4U7KYA3</accession>
<dbReference type="EMBL" id="SRRM01000005">
    <property type="protein sequence ID" value="TKY89316.1"/>
    <property type="molecule type" value="Genomic_DNA"/>
</dbReference>
<dbReference type="RefSeq" id="XP_029741301.1">
    <property type="nucleotide sequence ID" value="XM_029882446.1"/>
</dbReference>
<comment type="subcellular location">
    <subcellularLocation>
        <location evidence="1">Nucleus</location>
    </subcellularLocation>
</comment>
<feature type="compositionally biased region" description="Basic residues" evidence="4">
    <location>
        <begin position="173"/>
        <end position="183"/>
    </location>
</feature>
<dbReference type="Pfam" id="PF08573">
    <property type="entry name" value="SAE2"/>
    <property type="match status" value="1"/>
</dbReference>
<evidence type="ECO:0000256" key="3">
    <source>
        <dbReference type="ARBA" id="ARBA00023242"/>
    </source>
</evidence>
<feature type="compositionally biased region" description="Low complexity" evidence="4">
    <location>
        <begin position="363"/>
        <end position="383"/>
    </location>
</feature>
<gene>
    <name evidence="6" type="ORF">EX895_001847</name>
</gene>
<protein>
    <recommendedName>
        <fullName evidence="5">DNA endonuclease activator Ctp1 C-terminal domain-containing protein</fullName>
    </recommendedName>
</protein>
<reference evidence="6 7" key="1">
    <citation type="submission" date="2019-05" db="EMBL/GenBank/DDBJ databases">
        <title>Sporisorium graminicola CBS 10092 draft sequencing and annotation.</title>
        <authorList>
            <person name="Solano-Gonzalez S."/>
            <person name="Caddick M.X."/>
            <person name="Darby A."/>
        </authorList>
    </citation>
    <scope>NUCLEOTIDE SEQUENCE [LARGE SCALE GENOMIC DNA]</scope>
    <source>
        <strain evidence="6 7">CBS 10092</strain>
    </source>
</reference>
<feature type="region of interest" description="Disordered" evidence="4">
    <location>
        <begin position="1"/>
        <end position="51"/>
    </location>
</feature>
<name>A0A4U7KYA3_9BASI</name>
<dbReference type="GO" id="GO:0005634">
    <property type="term" value="C:nucleus"/>
    <property type="evidence" value="ECO:0007669"/>
    <property type="project" value="UniProtKB-SubCell"/>
</dbReference>
<feature type="region of interest" description="Disordered" evidence="4">
    <location>
        <begin position="228"/>
        <end position="389"/>
    </location>
</feature>
<evidence type="ECO:0000313" key="6">
    <source>
        <dbReference type="EMBL" id="TKY89316.1"/>
    </source>
</evidence>
<comment type="caution">
    <text evidence="6">The sequence shown here is derived from an EMBL/GenBank/DDBJ whole genome shotgun (WGS) entry which is preliminary data.</text>
</comment>
<dbReference type="GO" id="GO:0003684">
    <property type="term" value="F:damaged DNA binding"/>
    <property type="evidence" value="ECO:0007669"/>
    <property type="project" value="TreeGrafter"/>
</dbReference>
<feature type="region of interest" description="Disordered" evidence="4">
    <location>
        <begin position="93"/>
        <end position="112"/>
    </location>
</feature>
<evidence type="ECO:0000259" key="5">
    <source>
        <dbReference type="Pfam" id="PF08573"/>
    </source>
</evidence>
<feature type="region of interest" description="Disordered" evidence="4">
    <location>
        <begin position="421"/>
        <end position="474"/>
    </location>
</feature>
<evidence type="ECO:0000256" key="1">
    <source>
        <dbReference type="ARBA" id="ARBA00004123"/>
    </source>
</evidence>
<feature type="region of interest" description="Disordered" evidence="4">
    <location>
        <begin position="173"/>
        <end position="196"/>
    </location>
</feature>
<keyword evidence="3" id="KW-0539">Nucleus</keyword>
<feature type="compositionally biased region" description="Low complexity" evidence="4">
    <location>
        <begin position="421"/>
        <end position="442"/>
    </location>
</feature>
<dbReference type="PANTHER" id="PTHR15107:SF0">
    <property type="entry name" value="DNA ENDONUCLEASE ACTIVATOR CTP1 C-TERMINAL DOMAIN-CONTAINING PROTEIN"/>
    <property type="match status" value="1"/>
</dbReference>